<evidence type="ECO:0000313" key="3">
    <source>
        <dbReference type="Proteomes" id="UP001198034"/>
    </source>
</evidence>
<dbReference type="EMBL" id="JAJAWG010000008">
    <property type="protein sequence ID" value="MCB5196967.1"/>
    <property type="molecule type" value="Genomic_DNA"/>
</dbReference>
<reference evidence="2 3" key="1">
    <citation type="submission" date="2021-10" db="EMBL/GenBank/DDBJ databases">
        <authorList>
            <person name="Chen M."/>
        </authorList>
    </citation>
    <scope>NUCLEOTIDE SEQUENCE [LARGE SCALE GENOMIC DNA]</scope>
    <source>
        <strain evidence="2 3">H3-26</strain>
    </source>
</reference>
<keyword evidence="3" id="KW-1185">Reference proteome</keyword>
<organism evidence="2 3">
    <name type="scientific">Deefgea salmonis</name>
    <dbReference type="NCBI Taxonomy" id="2875502"/>
    <lineage>
        <taxon>Bacteria</taxon>
        <taxon>Pseudomonadati</taxon>
        <taxon>Pseudomonadota</taxon>
        <taxon>Betaproteobacteria</taxon>
        <taxon>Neisseriales</taxon>
        <taxon>Chitinibacteraceae</taxon>
        <taxon>Deefgea</taxon>
    </lineage>
</organism>
<evidence type="ECO:0000256" key="1">
    <source>
        <dbReference type="SAM" id="MobiDB-lite"/>
    </source>
</evidence>
<accession>A0ABS8BML0</accession>
<evidence type="ECO:0000313" key="2">
    <source>
        <dbReference type="EMBL" id="MCB5196967.1"/>
    </source>
</evidence>
<proteinExistence type="predicted"/>
<dbReference type="Pfam" id="PF16732">
    <property type="entry name" value="ComP_DUS"/>
    <property type="match status" value="1"/>
</dbReference>
<feature type="compositionally biased region" description="Polar residues" evidence="1">
    <location>
        <begin position="75"/>
        <end position="85"/>
    </location>
</feature>
<gene>
    <name evidence="2" type="ORF">LG219_11880</name>
</gene>
<sequence>MICNIHSSNISSSNGRYTTASGGTTCGVANPSGTPSNTYYTFTAACTDTTFTLTATPITGKSQASDGTLILDNTGARTGTGTWPT</sequence>
<dbReference type="RefSeq" id="WP_226764697.1">
    <property type="nucleotide sequence ID" value="NZ_JAJAWG010000008.1"/>
</dbReference>
<name>A0ABS8BML0_9NEIS</name>
<dbReference type="InterPro" id="IPR031982">
    <property type="entry name" value="PilE-like"/>
</dbReference>
<feature type="region of interest" description="Disordered" evidence="1">
    <location>
        <begin position="64"/>
        <end position="85"/>
    </location>
</feature>
<comment type="caution">
    <text evidence="2">The sequence shown here is derived from an EMBL/GenBank/DDBJ whole genome shotgun (WGS) entry which is preliminary data.</text>
</comment>
<dbReference type="Proteomes" id="UP001198034">
    <property type="component" value="Unassembled WGS sequence"/>
</dbReference>
<protein>
    <submittedName>
        <fullName evidence="2">Uncharacterized protein</fullName>
    </submittedName>
</protein>